<sequence>MLMLALGAGADAQAQAGLESWTCTAVAEGAHCIERLDAADLAVAVQSSARDLRKLKAYSAEEWRKQQRGAQGKGPMGQYKLGIADASGAVVLPPLYNHVAIVDDNTAYAVLLTMNGKAARYDNLMIDLTTGVSRPADPGLPTFFRPQTYLTASGHRYVVGYNDRHSEAAVPFNHQRFRAWDGNRFRVLGDVSLEGGGSSGPNLLRLYGEVLVLRQTSLSHITPVRIFDRSLTELHKDRDLVIARDDKWRLTTLAAVEPIDGNRVYRPLTANGELETRPDGWIGFVASHPDPQWELYDGNLRVSVYRTPRGIRYRYAGGEYVSLVTDPALIPAFFGNFRGRTGRQTVLGRLETGQWTAVEDPARQTYASVADAVADLPRRNSNIGAAAYAAAQAARSKGDRGQLIADFQAHLDTPAYSPDGTSLIAKARRLGGDYLLTYARRFPLEPQDLAVLCTGGRNAMICDSQRSRLAALDAAKAARAERGAEAAAFANAMAAAASRPSDPALVTVRTYDSKGNYLGDRLMTPSQAQTIGARAY</sequence>
<dbReference type="EMBL" id="CP013344">
    <property type="protein sequence ID" value="AMU88802.1"/>
    <property type="molecule type" value="Genomic_DNA"/>
</dbReference>
<dbReference type="AlphaFoldDB" id="A0AAC9AUN7"/>
<dbReference type="Proteomes" id="UP000076088">
    <property type="component" value="Chromosome"/>
</dbReference>
<protein>
    <submittedName>
        <fullName evidence="1">Uncharacterized protein</fullName>
    </submittedName>
</protein>
<reference evidence="2" key="1">
    <citation type="submission" date="2015-11" db="EMBL/GenBank/DDBJ databases">
        <title>Complete genome sequence of a polyethylene-glycol degrader Sphingopyxis macrogoltabida 203N (NBRC 111659).</title>
        <authorList>
            <person name="Yoshiyuki O."/>
            <person name="Shouta N."/>
            <person name="Nagata Y."/>
            <person name="Numata M."/>
            <person name="Tsuchikane K."/>
            <person name="Hosoyama A."/>
            <person name="Yamazoe A."/>
            <person name="Tsuda M."/>
            <person name="Fujita N."/>
            <person name="Kawai F."/>
        </authorList>
    </citation>
    <scope>NUCLEOTIDE SEQUENCE [LARGE SCALE GENOMIC DNA]</scope>
    <source>
        <strain evidence="2">203N</strain>
    </source>
</reference>
<name>A0AAC9AUN7_SPHMC</name>
<evidence type="ECO:0000313" key="1">
    <source>
        <dbReference type="EMBL" id="AMU88802.1"/>
    </source>
</evidence>
<organism evidence="1 2">
    <name type="scientific">Sphingopyxis macrogoltabida</name>
    <name type="common">Sphingomonas macrogoltabidus</name>
    <dbReference type="NCBI Taxonomy" id="33050"/>
    <lineage>
        <taxon>Bacteria</taxon>
        <taxon>Pseudomonadati</taxon>
        <taxon>Pseudomonadota</taxon>
        <taxon>Alphaproteobacteria</taxon>
        <taxon>Sphingomonadales</taxon>
        <taxon>Sphingomonadaceae</taxon>
        <taxon>Sphingopyxis</taxon>
    </lineage>
</organism>
<evidence type="ECO:0000313" key="2">
    <source>
        <dbReference type="Proteomes" id="UP000076088"/>
    </source>
</evidence>
<accession>A0AAC9AUN7</accession>
<keyword evidence="2" id="KW-1185">Reference proteome</keyword>
<reference evidence="1 2" key="2">
    <citation type="journal article" date="2016" name="Genome Announc.">
        <title>Complete Genome Sequence of Sphingopyxis macrogoltabida Strain 203N (NBRC 111659), a Polyethylene Glycol Degrader.</title>
        <authorList>
            <person name="Ohtsubo Y."/>
            <person name="Nonoyama S."/>
            <person name="Nagata Y."/>
            <person name="Numata M."/>
            <person name="Tsuchikane K."/>
            <person name="Hosoyama A."/>
            <person name="Yamazoe A."/>
            <person name="Tsuda M."/>
            <person name="Fujita N."/>
            <person name="Kawai F."/>
        </authorList>
    </citation>
    <scope>NUCLEOTIDE SEQUENCE [LARGE SCALE GENOMIC DNA]</scope>
    <source>
        <strain evidence="1 2">203N</strain>
    </source>
</reference>
<proteinExistence type="predicted"/>
<gene>
    <name evidence="1" type="ORF">ATM17_07060</name>
</gene>